<dbReference type="KEGG" id="cvi:CV_0872"/>
<proteinExistence type="predicted"/>
<dbReference type="AlphaFoldDB" id="Q7NZP9"/>
<dbReference type="EMBL" id="AE016825">
    <property type="protein sequence ID" value="AAQ58547.1"/>
    <property type="molecule type" value="Genomic_DNA"/>
</dbReference>
<dbReference type="HOGENOM" id="CLU_2407938_0_0_4"/>
<name>Q7NZP9_CHRVO</name>
<accession>Q7NZP9</accession>
<evidence type="ECO:0000313" key="3">
    <source>
        <dbReference type="Proteomes" id="UP000001424"/>
    </source>
</evidence>
<reference evidence="2 3" key="1">
    <citation type="journal article" date="2003" name="Proc. Natl. Acad. Sci. U.S.A.">
        <title>The complete genome sequence of Chromobacterium violaceum reveals remarkable and exploitable bacterial adaptability.</title>
        <authorList>
            <person name="Vasconcelos A.T.R."/>
            <person name="de Almeida D.F."/>
            <person name="Almeida F.C."/>
            <person name="de Almeida L.G.P."/>
            <person name="de Almeida R."/>
            <person name="Goncalves J.A.A."/>
            <person name="Andrade E.M."/>
            <person name="Antonio R.V."/>
            <person name="Araripe J."/>
            <person name="de Araujo M.F.F."/>
            <person name="Filho S.A."/>
            <person name="Azevedo V."/>
            <person name="Batista A.J."/>
            <person name="Bataus L.A.M."/>
            <person name="Batista J.S."/>
            <person name="Belo A."/>
            <person name="vander Berg C."/>
            <person name="Blamey J."/>
            <person name="Bogo M."/>
            <person name="Bonato S."/>
            <person name="Bordignon J."/>
            <person name="Brito C.A."/>
            <person name="Brocchi M."/>
            <person name="Burity H.A."/>
            <person name="Camargo A.A."/>
            <person name="Cardoso D.D.P."/>
            <person name="Carneiro N.P."/>
            <person name="Carraro D.M."/>
            <person name="Carvalho C.M.B."/>
            <person name="Cascardo J.C.M."/>
            <person name="Cavada B.S."/>
            <person name="Chueire L.M.O."/>
            <person name="Pasa T.B.C."/>
            <person name="Duran N."/>
            <person name="Fagundes N."/>
            <person name="Falcao C.L."/>
            <person name="Fantinatti F."/>
            <person name="Farias I.P."/>
            <person name="Felipe M.S.S."/>
            <person name="Ferrari L.P."/>
            <person name="Ferro J.A."/>
            <person name="Ferro M.I.T."/>
            <person name="Franco G.R."/>
            <person name="Freitas N.S.A."/>
            <person name="Furlan L.R."/>
            <person name="Gazzinelli R.T."/>
            <person name="Gomes E.A."/>
            <person name="Goncalves P.R."/>
            <person name="Grangeiro T.B."/>
            <person name="Grattapaglia D."/>
            <person name="Grisard E.C."/>
            <person name="Guimaraes C.T."/>
            <person name="Hanna E.S."/>
            <person name="Hungria M."/>
            <person name="Jardim S.N."/>
            <person name="Laurino J."/>
            <person name="Leoi L.C.T."/>
            <person name="Fassarella L."/>
            <person name="Lima A."/>
            <person name="Loureiro M.F."/>
            <person name="Lyra M.C.P."/>
            <person name="Macedo M."/>
            <person name="Madeira H.M.F."/>
            <person name="Manfio G.P."/>
            <person name="Maranhao A.Q."/>
            <person name="Martins W.S."/>
            <person name="di Mauro S.M.Z."/>
            <person name="de Medeiros S.R.B."/>
            <person name="Meissner R.D.V."/>
            <person name="Menck C.F.M."/>
            <person name="Moreira M.A.M."/>
            <person name="Nascimento F.F."/>
            <person name="Nicolas M.F."/>
            <person name="Oliveira J.G."/>
            <person name="Oliveira S.C."/>
            <person name="Paixao R.F.C."/>
            <person name="Parente J.A."/>
            <person name="Pedrosa F.O."/>
            <person name="Pena S.J.D."/>
            <person name="Perreira J.O."/>
            <person name="Perreira M."/>
            <person name="Pinto L.S.R.C."/>
            <person name="Pinto L.S."/>
            <person name="Porto J.I.R."/>
            <person name="Potrich D.P."/>
            <person name="Neto C.E.R."/>
            <person name="Reis A.M.M."/>
            <person name="Rigo L.U."/>
            <person name="Rondinelli E."/>
            <person name="dos Santos E.B.P."/>
            <person name="Santos F.R."/>
            <person name="Schneider M.P.C."/>
            <person name="Seuanez H.N."/>
            <person name="Silva A.M.R."/>
            <person name="da Silva A.L.C."/>
            <person name="Silva D.W."/>
            <person name="Silva R."/>
            <person name="Simoes I.C."/>
            <person name="Simon D."/>
            <person name="Soares C.M.A."/>
            <person name="Soares R.B.A."/>
            <person name="Souza E.M."/>
            <person name="Souza K.R.L."/>
            <person name="Souza R.C."/>
            <person name="Steffens M.B.R."/>
            <person name="Steindel M."/>
            <person name="Teixeira S.R."/>
            <person name="Urmenyi T."/>
            <person name="Vettore A."/>
            <person name="Wassem R."/>
            <person name="Zaha A."/>
            <person name="Simpson A.J.G."/>
        </authorList>
    </citation>
    <scope>NUCLEOTIDE SEQUENCE [LARGE SCALE GENOMIC DNA]</scope>
    <source>
        <strain evidence="3">ATCC 12472 / DSM 30191 / JCM 1249 / NBRC 12614 / NCIMB 9131 / NCTC 9757</strain>
    </source>
</reference>
<evidence type="ECO:0000256" key="1">
    <source>
        <dbReference type="SAM" id="MobiDB-lite"/>
    </source>
</evidence>
<sequence length="92" mass="9671">MNDDGQRLSRGGAHAPDVPGGSCPHSRVGPVLCKSRLPAGQADRVGGSAAAARGCRNGRLRPTTEIMMLRPTAGVSLNFVRHIDPNFQVRGL</sequence>
<protein>
    <submittedName>
        <fullName evidence="2">Uncharacterized protein</fullName>
    </submittedName>
</protein>
<gene>
    <name evidence="2" type="ordered locus">CV_0872</name>
</gene>
<keyword evidence="3" id="KW-1185">Reference proteome</keyword>
<evidence type="ECO:0000313" key="2">
    <source>
        <dbReference type="EMBL" id="AAQ58547.1"/>
    </source>
</evidence>
<feature type="region of interest" description="Disordered" evidence="1">
    <location>
        <begin position="1"/>
        <end position="29"/>
    </location>
</feature>
<organism evidence="2 3">
    <name type="scientific">Chromobacterium violaceum (strain ATCC 12472 / DSM 30191 / JCM 1249 / CCUG 213 / NBRC 12614 / NCIMB 9131 / NCTC 9757 / MK)</name>
    <dbReference type="NCBI Taxonomy" id="243365"/>
    <lineage>
        <taxon>Bacteria</taxon>
        <taxon>Pseudomonadati</taxon>
        <taxon>Pseudomonadota</taxon>
        <taxon>Betaproteobacteria</taxon>
        <taxon>Neisseriales</taxon>
        <taxon>Chromobacteriaceae</taxon>
        <taxon>Chromobacterium</taxon>
    </lineage>
</organism>
<dbReference type="Proteomes" id="UP000001424">
    <property type="component" value="Chromosome"/>
</dbReference>